<reference evidence="2" key="1">
    <citation type="journal article" date="2020" name="Stud. Mycol.">
        <title>101 Dothideomycetes genomes: a test case for predicting lifestyles and emergence of pathogens.</title>
        <authorList>
            <person name="Haridas S."/>
            <person name="Albert R."/>
            <person name="Binder M."/>
            <person name="Bloem J."/>
            <person name="Labutti K."/>
            <person name="Salamov A."/>
            <person name="Andreopoulos B."/>
            <person name="Baker S."/>
            <person name="Barry K."/>
            <person name="Bills G."/>
            <person name="Bluhm B."/>
            <person name="Cannon C."/>
            <person name="Castanera R."/>
            <person name="Culley D."/>
            <person name="Daum C."/>
            <person name="Ezra D."/>
            <person name="Gonzalez J."/>
            <person name="Henrissat B."/>
            <person name="Kuo A."/>
            <person name="Liang C."/>
            <person name="Lipzen A."/>
            <person name="Lutzoni F."/>
            <person name="Magnuson J."/>
            <person name="Mondo S."/>
            <person name="Nolan M."/>
            <person name="Ohm R."/>
            <person name="Pangilinan J."/>
            <person name="Park H.-J."/>
            <person name="Ramirez L."/>
            <person name="Alfaro M."/>
            <person name="Sun H."/>
            <person name="Tritt A."/>
            <person name="Yoshinaga Y."/>
            <person name="Zwiers L.-H."/>
            <person name="Turgeon B."/>
            <person name="Goodwin S."/>
            <person name="Spatafora J."/>
            <person name="Crous P."/>
            <person name="Grigoriev I."/>
        </authorList>
    </citation>
    <scope>NUCLEOTIDE SEQUENCE</scope>
    <source>
        <strain evidence="2">CBS 122368</strain>
    </source>
</reference>
<evidence type="ECO:0000313" key="3">
    <source>
        <dbReference type="Proteomes" id="UP000800094"/>
    </source>
</evidence>
<dbReference type="InterPro" id="IPR007138">
    <property type="entry name" value="ABM_dom"/>
</dbReference>
<name>A0A6A6IYQ4_9PLEO</name>
<sequence>MPSLVVIAQLVTAGKDARQTVVSALEKVSQYSKQNEPDVPRYAICLPRDESDETSVWVIEEYASQTALDAHMASKAVTDLIAFFGANPTLFGGAPTVTTSETSSAFTRPEAAKATDPFITYASIEYKEGKRAEALGGWKNVASETETNEPKTLSYNIYKNKDHPETIKTLEVYADQTYFKEVHVPSNAVQQNLKRYGNEIRVSLKHAFLKLVAGYLAKEKAASNL</sequence>
<dbReference type="GeneID" id="54581207"/>
<dbReference type="SUPFAM" id="SSF54909">
    <property type="entry name" value="Dimeric alpha+beta barrel"/>
    <property type="match status" value="2"/>
</dbReference>
<dbReference type="EMBL" id="ML987190">
    <property type="protein sequence ID" value="KAF2254750.1"/>
    <property type="molecule type" value="Genomic_DNA"/>
</dbReference>
<accession>A0A6A6IYQ4</accession>
<feature type="domain" description="ABM" evidence="1">
    <location>
        <begin position="8"/>
        <end position="79"/>
    </location>
</feature>
<gene>
    <name evidence="2" type="ORF">BU26DRAFT_514611</name>
</gene>
<dbReference type="PANTHER" id="PTHR40624:SF1">
    <property type="entry name" value="BIOSYNTHESIS MONOOXYGENASE, PUTATIVE (AFU_ORTHOLOGUE AFUA_1G12025)-RELATED"/>
    <property type="match status" value="1"/>
</dbReference>
<dbReference type="Pfam" id="PF03992">
    <property type="entry name" value="ABM"/>
    <property type="match status" value="2"/>
</dbReference>
<dbReference type="InterPro" id="IPR011008">
    <property type="entry name" value="Dimeric_a/b-barrel"/>
</dbReference>
<proteinExistence type="predicted"/>
<evidence type="ECO:0000313" key="2">
    <source>
        <dbReference type="EMBL" id="KAF2254750.1"/>
    </source>
</evidence>
<protein>
    <recommendedName>
        <fullName evidence="1">ABM domain-containing protein</fullName>
    </recommendedName>
</protein>
<keyword evidence="3" id="KW-1185">Reference proteome</keyword>
<dbReference type="Gene3D" id="3.30.70.100">
    <property type="match status" value="1"/>
</dbReference>
<organism evidence="2 3">
    <name type="scientific">Trematosphaeria pertusa</name>
    <dbReference type="NCBI Taxonomy" id="390896"/>
    <lineage>
        <taxon>Eukaryota</taxon>
        <taxon>Fungi</taxon>
        <taxon>Dikarya</taxon>
        <taxon>Ascomycota</taxon>
        <taxon>Pezizomycotina</taxon>
        <taxon>Dothideomycetes</taxon>
        <taxon>Pleosporomycetidae</taxon>
        <taxon>Pleosporales</taxon>
        <taxon>Massarineae</taxon>
        <taxon>Trematosphaeriaceae</taxon>
        <taxon>Trematosphaeria</taxon>
    </lineage>
</organism>
<dbReference type="RefSeq" id="XP_033689754.1">
    <property type="nucleotide sequence ID" value="XM_033827877.1"/>
</dbReference>
<feature type="domain" description="ABM" evidence="1">
    <location>
        <begin position="118"/>
        <end position="180"/>
    </location>
</feature>
<dbReference type="OrthoDB" id="4520428at2759"/>
<dbReference type="AlphaFoldDB" id="A0A6A6IYQ4"/>
<evidence type="ECO:0000259" key="1">
    <source>
        <dbReference type="Pfam" id="PF03992"/>
    </source>
</evidence>
<dbReference type="Proteomes" id="UP000800094">
    <property type="component" value="Unassembled WGS sequence"/>
</dbReference>
<dbReference type="PANTHER" id="PTHR40624">
    <property type="entry name" value="BIOSYNTHESIS MONOOXYGENASE, PUTATIVE (AFU_ORTHOLOGUE AFUA_1G12025)-RELATED"/>
    <property type="match status" value="1"/>
</dbReference>